<dbReference type="InterPro" id="IPR029041">
    <property type="entry name" value="FAD-linked_oxidoreductase-like"/>
</dbReference>
<dbReference type="Pfam" id="PF02219">
    <property type="entry name" value="MTHFR"/>
    <property type="match status" value="1"/>
</dbReference>
<dbReference type="CDD" id="cd00537">
    <property type="entry name" value="MTHFR"/>
    <property type="match status" value="1"/>
</dbReference>
<evidence type="ECO:0000256" key="12">
    <source>
        <dbReference type="RuleBase" id="RU003862"/>
    </source>
</evidence>
<dbReference type="KEGG" id="tbi:Tbis_1345"/>
<dbReference type="STRING" id="469371.Tbis_1345"/>
<gene>
    <name evidence="13" type="ordered locus">Tbis_1345</name>
</gene>
<dbReference type="eggNOG" id="COG0685">
    <property type="taxonomic scope" value="Bacteria"/>
</dbReference>
<keyword evidence="4" id="KW-0028">Amino-acid biosynthesis</keyword>
<proteinExistence type="inferred from homology"/>
<evidence type="ECO:0000313" key="14">
    <source>
        <dbReference type="Proteomes" id="UP000006640"/>
    </source>
</evidence>
<dbReference type="NCBIfam" id="TIGR00676">
    <property type="entry name" value="fadh2"/>
    <property type="match status" value="1"/>
</dbReference>
<dbReference type="HOGENOM" id="CLU_025841_0_2_11"/>
<dbReference type="Proteomes" id="UP000006640">
    <property type="component" value="Chromosome"/>
</dbReference>
<sequence>MTMTLGLPSRLPDRAPTVRELLAAGERSFSFEFFPPKTGEGERQLWRAIREVEALRPTFVSVTYGAGGSTRDRTVEIVERLARETTLTPVAHCTAVNHSVRELRHLIGRFADAGVRNMLALRGDPPGDPLGEWVKHPEGLEYAEELVRLIRQSGEFCVGVAAFPNKHPRSPSIESDTEYFVRKCRAGADFAITQMFFRAEDYLRLRDRVAAKGCDTPIIPGIMPVTKLSTITRSEQLSGAPFPRDLAARFEAVADDPEAVRRLGIEHAIELCRTLLDEGAPGIHFITFNRSSATREVFRALQPATVGS</sequence>
<dbReference type="InterPro" id="IPR003171">
    <property type="entry name" value="Mehydrof_redctse-like"/>
</dbReference>
<keyword evidence="8" id="KW-0520">NAD</keyword>
<keyword evidence="5 12" id="KW-0285">Flavoprotein</keyword>
<protein>
    <recommendedName>
        <fullName evidence="12">Methylenetetrahydrofolate reductase</fullName>
        <ecNumber evidence="12">1.5.1.54</ecNumber>
    </recommendedName>
</protein>
<comment type="catalytic activity">
    <reaction evidence="11">
        <text>(6S)-5-methyl-5,6,7,8-tetrahydrofolate + NAD(+) = (6R)-5,10-methylene-5,6,7,8-tetrahydrofolate + NADH + H(+)</text>
        <dbReference type="Rhea" id="RHEA:19821"/>
        <dbReference type="ChEBI" id="CHEBI:15378"/>
        <dbReference type="ChEBI" id="CHEBI:15636"/>
        <dbReference type="ChEBI" id="CHEBI:18608"/>
        <dbReference type="ChEBI" id="CHEBI:57540"/>
        <dbReference type="ChEBI" id="CHEBI:57945"/>
        <dbReference type="EC" id="1.5.1.54"/>
    </reaction>
    <physiologicalReaction direction="right-to-left" evidence="11">
        <dbReference type="Rhea" id="RHEA:19823"/>
    </physiologicalReaction>
</comment>
<organism evidence="13 14">
    <name type="scientific">Thermobispora bispora (strain ATCC 19993 / DSM 43833 / CBS 139.67 / JCM 10125 / KCTC 9307 / NBRC 14880 / R51)</name>
    <dbReference type="NCBI Taxonomy" id="469371"/>
    <lineage>
        <taxon>Bacteria</taxon>
        <taxon>Bacillati</taxon>
        <taxon>Actinomycetota</taxon>
        <taxon>Actinomycetes</taxon>
        <taxon>Streptosporangiales</taxon>
        <taxon>Streptosporangiaceae</taxon>
        <taxon>Thermobispora</taxon>
    </lineage>
</organism>
<dbReference type="PANTHER" id="PTHR45754:SF3">
    <property type="entry name" value="METHYLENETETRAHYDROFOLATE REDUCTASE (NADPH)"/>
    <property type="match status" value="1"/>
</dbReference>
<evidence type="ECO:0000256" key="7">
    <source>
        <dbReference type="ARBA" id="ARBA00023002"/>
    </source>
</evidence>
<dbReference type="GO" id="GO:0005829">
    <property type="term" value="C:cytosol"/>
    <property type="evidence" value="ECO:0007669"/>
    <property type="project" value="InterPro"/>
</dbReference>
<dbReference type="RefSeq" id="WP_013131596.1">
    <property type="nucleotide sequence ID" value="NC_014165.1"/>
</dbReference>
<evidence type="ECO:0000256" key="1">
    <source>
        <dbReference type="ARBA" id="ARBA00001974"/>
    </source>
</evidence>
<comment type="pathway">
    <text evidence="2 12">One-carbon metabolism; tetrahydrofolate interconversion.</text>
</comment>
<evidence type="ECO:0000313" key="13">
    <source>
        <dbReference type="EMBL" id="ADG88063.1"/>
    </source>
</evidence>
<dbReference type="AlphaFoldDB" id="D6Y9E3"/>
<dbReference type="GO" id="GO:0009086">
    <property type="term" value="P:methionine biosynthetic process"/>
    <property type="evidence" value="ECO:0007669"/>
    <property type="project" value="UniProtKB-KW"/>
</dbReference>
<evidence type="ECO:0000256" key="6">
    <source>
        <dbReference type="ARBA" id="ARBA00022827"/>
    </source>
</evidence>
<dbReference type="PANTHER" id="PTHR45754">
    <property type="entry name" value="METHYLENETETRAHYDROFOLATE REDUCTASE"/>
    <property type="match status" value="1"/>
</dbReference>
<dbReference type="SUPFAM" id="SSF51730">
    <property type="entry name" value="FAD-linked oxidoreductase"/>
    <property type="match status" value="1"/>
</dbReference>
<comment type="similarity">
    <text evidence="3 12">Belongs to the methylenetetrahydrofolate reductase family.</text>
</comment>
<evidence type="ECO:0000256" key="3">
    <source>
        <dbReference type="ARBA" id="ARBA00006743"/>
    </source>
</evidence>
<dbReference type="UniPathway" id="UPA00193"/>
<dbReference type="GO" id="GO:0035999">
    <property type="term" value="P:tetrahydrofolate interconversion"/>
    <property type="evidence" value="ECO:0007669"/>
    <property type="project" value="UniProtKB-UniPathway"/>
</dbReference>
<comment type="cofactor">
    <cofactor evidence="1 12">
        <name>FAD</name>
        <dbReference type="ChEBI" id="CHEBI:57692"/>
    </cofactor>
</comment>
<dbReference type="GO" id="GO:0071949">
    <property type="term" value="F:FAD binding"/>
    <property type="evidence" value="ECO:0007669"/>
    <property type="project" value="TreeGrafter"/>
</dbReference>
<keyword evidence="6 12" id="KW-0274">FAD</keyword>
<comment type="pathway">
    <text evidence="10">Amino-acid biosynthesis; L-methionine biosynthesis via de novo pathway.</text>
</comment>
<dbReference type="EMBL" id="CP001874">
    <property type="protein sequence ID" value="ADG88063.1"/>
    <property type="molecule type" value="Genomic_DNA"/>
</dbReference>
<evidence type="ECO:0000256" key="2">
    <source>
        <dbReference type="ARBA" id="ARBA00004777"/>
    </source>
</evidence>
<keyword evidence="9" id="KW-0486">Methionine biosynthesis</keyword>
<evidence type="ECO:0000256" key="11">
    <source>
        <dbReference type="ARBA" id="ARBA00048628"/>
    </source>
</evidence>
<evidence type="ECO:0000256" key="9">
    <source>
        <dbReference type="ARBA" id="ARBA00023167"/>
    </source>
</evidence>
<reference evidence="13 14" key="1">
    <citation type="submission" date="2010-01" db="EMBL/GenBank/DDBJ databases">
        <title>The complete genome of Thermobispora bispora DSM 43833.</title>
        <authorList>
            <consortium name="US DOE Joint Genome Institute (JGI-PGF)"/>
            <person name="Lucas S."/>
            <person name="Copeland A."/>
            <person name="Lapidus A."/>
            <person name="Glavina del Rio T."/>
            <person name="Dalin E."/>
            <person name="Tice H."/>
            <person name="Bruce D."/>
            <person name="Goodwin L."/>
            <person name="Pitluck S."/>
            <person name="Kyrpides N."/>
            <person name="Mavromatis K."/>
            <person name="Ivanova N."/>
            <person name="Mikhailova N."/>
            <person name="Chertkov O."/>
            <person name="Brettin T."/>
            <person name="Detter J.C."/>
            <person name="Han C."/>
            <person name="Larimer F."/>
            <person name="Land M."/>
            <person name="Hauser L."/>
            <person name="Markowitz V."/>
            <person name="Cheng J.-F."/>
            <person name="Hugenholtz P."/>
            <person name="Woyke T."/>
            <person name="Wu D."/>
            <person name="Jando M."/>
            <person name="Schneider S."/>
            <person name="Klenk H.-P."/>
            <person name="Eisen J.A."/>
        </authorList>
    </citation>
    <scope>NUCLEOTIDE SEQUENCE [LARGE SCALE GENOMIC DNA]</scope>
    <source>
        <strain evidence="14">ATCC 19993 / DSM 43833 / CBS 139.67 / JCM 10125 / KCTC 9307 / NBRC 14880 / R51</strain>
    </source>
</reference>
<dbReference type="GO" id="GO:0106312">
    <property type="term" value="F:methylenetetrahydrofolate reductase (NADH) activity"/>
    <property type="evidence" value="ECO:0007669"/>
    <property type="project" value="UniProtKB-EC"/>
</dbReference>
<evidence type="ECO:0000256" key="10">
    <source>
        <dbReference type="ARBA" id="ARBA00034478"/>
    </source>
</evidence>
<keyword evidence="14" id="KW-1185">Reference proteome</keyword>
<evidence type="ECO:0000256" key="8">
    <source>
        <dbReference type="ARBA" id="ARBA00023027"/>
    </source>
</evidence>
<dbReference type="InterPro" id="IPR004620">
    <property type="entry name" value="MTHF_reductase_bac"/>
</dbReference>
<evidence type="ECO:0000256" key="4">
    <source>
        <dbReference type="ARBA" id="ARBA00022605"/>
    </source>
</evidence>
<evidence type="ECO:0000256" key="5">
    <source>
        <dbReference type="ARBA" id="ARBA00022630"/>
    </source>
</evidence>
<name>D6Y9E3_THEBD</name>
<dbReference type="EC" id="1.5.1.54" evidence="12"/>
<dbReference type="Gene3D" id="3.20.20.220">
    <property type="match status" value="1"/>
</dbReference>
<keyword evidence="7 12" id="KW-0560">Oxidoreductase</keyword>
<accession>D6Y9E3</accession>